<dbReference type="AlphaFoldDB" id="A0A3P3VMJ6"/>
<proteinExistence type="predicted"/>
<dbReference type="RefSeq" id="WP_125013804.1">
    <property type="nucleotide sequence ID" value="NZ_QWEZ01000001.1"/>
</dbReference>
<evidence type="ECO:0000313" key="3">
    <source>
        <dbReference type="EMBL" id="RRJ83644.1"/>
    </source>
</evidence>
<dbReference type="Pfam" id="PF13622">
    <property type="entry name" value="4HBT_3"/>
    <property type="match status" value="1"/>
</dbReference>
<name>A0A3P3VMJ6_9GAMM</name>
<dbReference type="InterPro" id="IPR049450">
    <property type="entry name" value="ACOT8-like_C"/>
</dbReference>
<evidence type="ECO:0000259" key="2">
    <source>
        <dbReference type="Pfam" id="PF20789"/>
    </source>
</evidence>
<protein>
    <submittedName>
        <fullName evidence="3">Thioesterase family protein</fullName>
    </submittedName>
</protein>
<dbReference type="Gene3D" id="2.40.160.210">
    <property type="entry name" value="Acyl-CoA thioesterase, double hotdog domain"/>
    <property type="match status" value="1"/>
</dbReference>
<dbReference type="InterPro" id="IPR042171">
    <property type="entry name" value="Acyl-CoA_hotdog"/>
</dbReference>
<dbReference type="Proteomes" id="UP000280792">
    <property type="component" value="Unassembled WGS sequence"/>
</dbReference>
<accession>A0A3P3VMJ6</accession>
<dbReference type="InterPro" id="IPR029069">
    <property type="entry name" value="HotDog_dom_sf"/>
</dbReference>
<keyword evidence="4" id="KW-1185">Reference proteome</keyword>
<sequence>MLIDDYLALAAQQKPISITPDWGQGHTTFGGLSAALVLRAIDTQVPDERILRSVLVNFSGALRTEQECHLSTEALSVGGSISQYSGRALQNDKTVCQLSACYGIERDSGLELRPEPPQLPDPEQGQRFGYLAGITPAFVQHIDFIYSSGGLPFSNSPHNHISGWMRFSEPPATFGNAHLVALIDAWPPTVIQKLKRPCPCATVTWSLELAYPLSLLEQPLDGSEWLYYDASIRMAHHGYAHTEAMIYHPDGHLLALSSQLIAVYDKKNSP</sequence>
<reference evidence="3 4" key="1">
    <citation type="submission" date="2018-08" db="EMBL/GenBank/DDBJ databases">
        <authorList>
            <person name="Khan S.A."/>
        </authorList>
    </citation>
    <scope>NUCLEOTIDE SEQUENCE [LARGE SCALE GENOMIC DNA]</scope>
    <source>
        <strain evidence="3 4">GTF-13</strain>
    </source>
</reference>
<feature type="domain" description="Acyl-CoA thioesterase-like C-terminal" evidence="2">
    <location>
        <begin position="118"/>
        <end position="263"/>
    </location>
</feature>
<comment type="caution">
    <text evidence="3">The sequence shown here is derived from an EMBL/GenBank/DDBJ whole genome shotgun (WGS) entry which is preliminary data.</text>
</comment>
<feature type="domain" description="Acyl-CoA thioesterase-like N-terminal HotDog" evidence="1">
    <location>
        <begin position="19"/>
        <end position="102"/>
    </location>
</feature>
<dbReference type="Pfam" id="PF20789">
    <property type="entry name" value="4HBT_3C"/>
    <property type="match status" value="1"/>
</dbReference>
<dbReference type="SUPFAM" id="SSF54637">
    <property type="entry name" value="Thioesterase/thiol ester dehydrase-isomerase"/>
    <property type="match status" value="2"/>
</dbReference>
<gene>
    <name evidence="3" type="ORF">D0544_00520</name>
</gene>
<evidence type="ECO:0000259" key="1">
    <source>
        <dbReference type="Pfam" id="PF13622"/>
    </source>
</evidence>
<dbReference type="InterPro" id="IPR049449">
    <property type="entry name" value="TesB_ACOT8-like_N"/>
</dbReference>
<organism evidence="3 4">
    <name type="scientific">Aestuariirhabdus litorea</name>
    <dbReference type="NCBI Taxonomy" id="2528527"/>
    <lineage>
        <taxon>Bacteria</taxon>
        <taxon>Pseudomonadati</taxon>
        <taxon>Pseudomonadota</taxon>
        <taxon>Gammaproteobacteria</taxon>
        <taxon>Oceanospirillales</taxon>
        <taxon>Aestuariirhabdaceae</taxon>
        <taxon>Aestuariirhabdus</taxon>
    </lineage>
</organism>
<reference evidence="3 4" key="2">
    <citation type="submission" date="2018-12" db="EMBL/GenBank/DDBJ databases">
        <title>Simiduia agarivorans gen. nov., sp. nov., a marine, agarolytic bacterium isolated from shallow coastal water from Keelung, Taiwan.</title>
        <authorList>
            <person name="Shieh W.Y."/>
        </authorList>
    </citation>
    <scope>NUCLEOTIDE SEQUENCE [LARGE SCALE GENOMIC DNA]</scope>
    <source>
        <strain evidence="3 4">GTF-13</strain>
    </source>
</reference>
<evidence type="ECO:0000313" key="4">
    <source>
        <dbReference type="Proteomes" id="UP000280792"/>
    </source>
</evidence>
<dbReference type="EMBL" id="QWEZ01000001">
    <property type="protein sequence ID" value="RRJ83644.1"/>
    <property type="molecule type" value="Genomic_DNA"/>
</dbReference>